<name>A0AAV7E0H6_ARIFI</name>
<gene>
    <name evidence="3" type="ORF">H6P81_021078</name>
</gene>
<dbReference type="GO" id="GO:0008725">
    <property type="term" value="F:DNA-3-methyladenine glycosylase activity"/>
    <property type="evidence" value="ECO:0007669"/>
    <property type="project" value="InterPro"/>
</dbReference>
<evidence type="ECO:0000313" key="4">
    <source>
        <dbReference type="Proteomes" id="UP000825729"/>
    </source>
</evidence>
<comment type="caution">
    <text evidence="3">The sequence shown here is derived from an EMBL/GenBank/DDBJ whole genome shotgun (WGS) entry which is preliminary data.</text>
</comment>
<feature type="compositionally biased region" description="Polar residues" evidence="2">
    <location>
        <begin position="29"/>
        <end position="42"/>
    </location>
</feature>
<dbReference type="InterPro" id="IPR005019">
    <property type="entry name" value="Adenine_glyco"/>
</dbReference>
<dbReference type="GO" id="GO:0006284">
    <property type="term" value="P:base-excision repair"/>
    <property type="evidence" value="ECO:0007669"/>
    <property type="project" value="InterPro"/>
</dbReference>
<dbReference type="GO" id="GO:0046872">
    <property type="term" value="F:metal ion binding"/>
    <property type="evidence" value="ECO:0007669"/>
    <property type="project" value="UniProtKB-KW"/>
</dbReference>
<keyword evidence="1" id="KW-0479">Metal-binding</keyword>
<dbReference type="SUPFAM" id="SSF48150">
    <property type="entry name" value="DNA-glycosylase"/>
    <property type="match status" value="1"/>
</dbReference>
<accession>A0AAV7E0H6</accession>
<keyword evidence="4" id="KW-1185">Reference proteome</keyword>
<keyword evidence="1" id="KW-0862">Zinc</keyword>
<evidence type="ECO:0000256" key="1">
    <source>
        <dbReference type="PIRSR" id="PIRSR605019-1"/>
    </source>
</evidence>
<feature type="binding site" evidence="1">
    <location>
        <position position="291"/>
    </location>
    <ligand>
        <name>Zn(2+)</name>
        <dbReference type="ChEBI" id="CHEBI:29105"/>
    </ligand>
</feature>
<organism evidence="3 4">
    <name type="scientific">Aristolochia fimbriata</name>
    <name type="common">White veined hardy Dutchman's pipe vine</name>
    <dbReference type="NCBI Taxonomy" id="158543"/>
    <lineage>
        <taxon>Eukaryota</taxon>
        <taxon>Viridiplantae</taxon>
        <taxon>Streptophyta</taxon>
        <taxon>Embryophyta</taxon>
        <taxon>Tracheophyta</taxon>
        <taxon>Spermatophyta</taxon>
        <taxon>Magnoliopsida</taxon>
        <taxon>Magnoliidae</taxon>
        <taxon>Piperales</taxon>
        <taxon>Aristolochiaceae</taxon>
        <taxon>Aristolochia</taxon>
    </lineage>
</organism>
<proteinExistence type="predicted"/>
<sequence length="302" mass="34076">MSASMEESLKRPVLGQERNRGSLAGITAARSSNKLVARSSSPEVEWRDRLPKGAARSKLSADTSRSSDSPRSVSRGRKVDLRTRTKQSGVKSVNFVPDGPELPSADPPLVFEKRCSWITANTDPVYVSFHDEEWGVPVYNDRKLFELLVLSEAFGELSWSTILNQRKIFRKLFDDFDILSVAKFTEKKILSLQESSSLLSEPKLRAVVENAKQILKVAEEFGSFSNYCWNIVNHKPVTNGYRYARQVPVKTPKAEVMSKDLMRRGFRFVGPTIIYSFMQAAGIVNGHLLSCFRYKDCVSRIN</sequence>
<protein>
    <recommendedName>
        <fullName evidence="5">DNA-3-methyladenine glycosylase I</fullName>
    </recommendedName>
</protein>
<dbReference type="Gene3D" id="1.10.340.30">
    <property type="entry name" value="Hypothetical protein, domain 2"/>
    <property type="match status" value="1"/>
</dbReference>
<dbReference type="Proteomes" id="UP000825729">
    <property type="component" value="Unassembled WGS sequence"/>
</dbReference>
<feature type="compositionally biased region" description="Low complexity" evidence="2">
    <location>
        <begin position="56"/>
        <end position="73"/>
    </location>
</feature>
<dbReference type="InterPro" id="IPR011257">
    <property type="entry name" value="DNA_glycosylase"/>
</dbReference>
<dbReference type="PANTHER" id="PTHR31116:SF25">
    <property type="entry name" value="DNA GLYCOSYLASE SUPERFAMILY PROTEIN"/>
    <property type="match status" value="1"/>
</dbReference>
<dbReference type="Pfam" id="PF03352">
    <property type="entry name" value="Adenine_glyco"/>
    <property type="match status" value="1"/>
</dbReference>
<feature type="region of interest" description="Disordered" evidence="2">
    <location>
        <begin position="1"/>
        <end position="98"/>
    </location>
</feature>
<feature type="binding site" evidence="1">
    <location>
        <position position="115"/>
    </location>
    <ligand>
        <name>Zn(2+)</name>
        <dbReference type="ChEBI" id="CHEBI:29105"/>
    </ligand>
</feature>
<reference evidence="3 4" key="1">
    <citation type="submission" date="2021-07" db="EMBL/GenBank/DDBJ databases">
        <title>The Aristolochia fimbriata genome: insights into angiosperm evolution, floral development and chemical biosynthesis.</title>
        <authorList>
            <person name="Jiao Y."/>
        </authorList>
    </citation>
    <scope>NUCLEOTIDE SEQUENCE [LARGE SCALE GENOMIC DNA]</scope>
    <source>
        <strain evidence="3">IBCAS-2021</strain>
        <tissue evidence="3">Leaf</tissue>
    </source>
</reference>
<evidence type="ECO:0008006" key="5">
    <source>
        <dbReference type="Google" id="ProtNLM"/>
    </source>
</evidence>
<dbReference type="EMBL" id="JAINDJ010000008">
    <property type="protein sequence ID" value="KAG9440913.1"/>
    <property type="molecule type" value="Genomic_DNA"/>
</dbReference>
<evidence type="ECO:0000313" key="3">
    <source>
        <dbReference type="EMBL" id="KAG9440913.1"/>
    </source>
</evidence>
<evidence type="ECO:0000256" key="2">
    <source>
        <dbReference type="SAM" id="MobiDB-lite"/>
    </source>
</evidence>
<dbReference type="PANTHER" id="PTHR31116">
    <property type="entry name" value="OS04G0501200 PROTEIN"/>
    <property type="match status" value="1"/>
</dbReference>
<dbReference type="AlphaFoldDB" id="A0AAV7E0H6"/>
<feature type="binding site" evidence="1">
    <location>
        <position position="130"/>
    </location>
    <ligand>
        <name>Zn(2+)</name>
        <dbReference type="ChEBI" id="CHEBI:29105"/>
    </ligand>
</feature>
<feature type="binding site" evidence="1">
    <location>
        <position position="287"/>
    </location>
    <ligand>
        <name>Zn(2+)</name>
        <dbReference type="ChEBI" id="CHEBI:29105"/>
    </ligand>
</feature>